<reference evidence="2" key="1">
    <citation type="submission" date="2020-10" db="EMBL/GenBank/DDBJ databases">
        <title>Unveiling of a novel bifunctional photoreceptor, Dualchrome1, isolated from a cosmopolitan green alga.</title>
        <authorList>
            <person name="Suzuki S."/>
            <person name="Kawachi M."/>
        </authorList>
    </citation>
    <scope>NUCLEOTIDE SEQUENCE</scope>
    <source>
        <strain evidence="2">NIES 2893</strain>
    </source>
</reference>
<organism evidence="2 3">
    <name type="scientific">Pycnococcus provasolii</name>
    <dbReference type="NCBI Taxonomy" id="41880"/>
    <lineage>
        <taxon>Eukaryota</taxon>
        <taxon>Viridiplantae</taxon>
        <taxon>Chlorophyta</taxon>
        <taxon>Pseudoscourfieldiophyceae</taxon>
        <taxon>Pseudoscourfieldiales</taxon>
        <taxon>Pycnococcaceae</taxon>
        <taxon>Pycnococcus</taxon>
    </lineage>
</organism>
<dbReference type="PANTHER" id="PTHR33504">
    <property type="entry name" value="NADH DEHYDROGENASE (UBIQUINONE) 1 BETA SUBCOMPLEX, 4"/>
    <property type="match status" value="1"/>
</dbReference>
<dbReference type="InterPro" id="IPR000048">
    <property type="entry name" value="IQ_motif_EF-hand-BS"/>
</dbReference>
<gene>
    <name evidence="2" type="ORF">PPROV_000394300</name>
</gene>
<protein>
    <submittedName>
        <fullName evidence="2">Uncharacterized protein</fullName>
    </submittedName>
</protein>
<dbReference type="EMBL" id="BNJQ01000009">
    <property type="protein sequence ID" value="GHP05191.1"/>
    <property type="molecule type" value="Genomic_DNA"/>
</dbReference>
<evidence type="ECO:0000256" key="1">
    <source>
        <dbReference type="SAM" id="MobiDB-lite"/>
    </source>
</evidence>
<dbReference type="Proteomes" id="UP000660262">
    <property type="component" value="Unassembled WGS sequence"/>
</dbReference>
<sequence>MSGVSSATTLPGSSEPTIQVSDTRDDNARAMYSDFDVWNATKIQAAYRGVLTRRYMSVRQKASRRIQGFVRKRRLEIDSRLSAESTHEQYVNEAARRVQTLWRRFSGMRIYRYYRDLIRFREAGDPRSFLRSINPRETELIDAAAGTFVRFRLGGITFPPLIYYKIFTHRTVADVGSFAPRDYAHQYEPANVMVAENNHPKPGEAASWDVDGWYQRVENNGWRPVSERVMLHEDPIAVLTASRKLDFHHLATKRREDKDLVRRRKKRAWMMKLYSEGLKKGGGVDGPNDGVDDEEDDLEDADDLLNWSMGLDYDAYMSEWGTLATSFPSDAFVPTEIYVEYRRLSYASDDALRDTLMDMDTFAPVASTMDPPEPQHFKVPT</sequence>
<dbReference type="PROSITE" id="PS50096">
    <property type="entry name" value="IQ"/>
    <property type="match status" value="1"/>
</dbReference>
<keyword evidence="3" id="KW-1185">Reference proteome</keyword>
<dbReference type="Pfam" id="PF00612">
    <property type="entry name" value="IQ"/>
    <property type="match status" value="1"/>
</dbReference>
<feature type="compositionally biased region" description="Polar residues" evidence="1">
    <location>
        <begin position="1"/>
        <end position="21"/>
    </location>
</feature>
<dbReference type="OrthoDB" id="10253073at2759"/>
<comment type="caution">
    <text evidence="2">The sequence shown here is derived from an EMBL/GenBank/DDBJ whole genome shotgun (WGS) entry which is preliminary data.</text>
</comment>
<dbReference type="AlphaFoldDB" id="A0A830HHT9"/>
<proteinExistence type="predicted"/>
<evidence type="ECO:0000313" key="2">
    <source>
        <dbReference type="EMBL" id="GHP05191.1"/>
    </source>
</evidence>
<name>A0A830HHT9_9CHLO</name>
<evidence type="ECO:0000313" key="3">
    <source>
        <dbReference type="Proteomes" id="UP000660262"/>
    </source>
</evidence>
<accession>A0A830HHT9</accession>
<feature type="region of interest" description="Disordered" evidence="1">
    <location>
        <begin position="1"/>
        <end position="23"/>
    </location>
</feature>
<dbReference type="PANTHER" id="PTHR33504:SF2">
    <property type="entry name" value="PROTEIN MFI"/>
    <property type="match status" value="1"/>
</dbReference>